<proteinExistence type="predicted"/>
<dbReference type="AlphaFoldDB" id="A0A8J3TU46"/>
<accession>A0A8J3TU46</accession>
<protein>
    <submittedName>
        <fullName evidence="2">Uncharacterized protein</fullName>
    </submittedName>
</protein>
<comment type="caution">
    <text evidence="2">The sequence shown here is derived from an EMBL/GenBank/DDBJ whole genome shotgun (WGS) entry which is preliminary data.</text>
</comment>
<evidence type="ECO:0000256" key="1">
    <source>
        <dbReference type="SAM" id="MobiDB-lite"/>
    </source>
</evidence>
<keyword evidence="3" id="KW-1185">Reference proteome</keyword>
<evidence type="ECO:0000313" key="3">
    <source>
        <dbReference type="Proteomes" id="UP000650628"/>
    </source>
</evidence>
<organism evidence="2 3">
    <name type="scientific">Planotetraspora mira</name>
    <dbReference type="NCBI Taxonomy" id="58121"/>
    <lineage>
        <taxon>Bacteria</taxon>
        <taxon>Bacillati</taxon>
        <taxon>Actinomycetota</taxon>
        <taxon>Actinomycetes</taxon>
        <taxon>Streptosporangiales</taxon>
        <taxon>Streptosporangiaceae</taxon>
        <taxon>Planotetraspora</taxon>
    </lineage>
</organism>
<feature type="region of interest" description="Disordered" evidence="1">
    <location>
        <begin position="130"/>
        <end position="149"/>
    </location>
</feature>
<gene>
    <name evidence="2" type="ORF">Pmi06nite_39810</name>
</gene>
<dbReference type="EMBL" id="BOOO01000020">
    <property type="protein sequence ID" value="GII30539.1"/>
    <property type="molecule type" value="Genomic_DNA"/>
</dbReference>
<dbReference type="Proteomes" id="UP000650628">
    <property type="component" value="Unassembled WGS sequence"/>
</dbReference>
<sequence length="149" mass="15650">MRTAPFVAAYTLSPGCAAEASVEDVRMIEALFQKRESLLHGEEDAFDVGGERGVVVLLRHGFERMDRATSASGHVDVRALFSQPTGGRESDARRSSGDEGCLAVKLSHPRSPLCVAVVSGVVADGCQAAGKSGQPAMRPPSRVIACPVT</sequence>
<evidence type="ECO:0000313" key="2">
    <source>
        <dbReference type="EMBL" id="GII30539.1"/>
    </source>
</evidence>
<reference evidence="2 3" key="1">
    <citation type="submission" date="2021-01" db="EMBL/GenBank/DDBJ databases">
        <title>Whole genome shotgun sequence of Planotetraspora mira NBRC 15435.</title>
        <authorList>
            <person name="Komaki H."/>
            <person name="Tamura T."/>
        </authorList>
    </citation>
    <scope>NUCLEOTIDE SEQUENCE [LARGE SCALE GENOMIC DNA]</scope>
    <source>
        <strain evidence="2 3">NBRC 15435</strain>
    </source>
</reference>
<name>A0A8J3TU46_9ACTN</name>